<dbReference type="EMBL" id="DS783964">
    <property type="protein sequence ID" value="EEC09784.1"/>
    <property type="molecule type" value="Genomic_DNA"/>
</dbReference>
<dbReference type="InParanoid" id="B7PT65"/>
<feature type="domain" description="T-box" evidence="7">
    <location>
        <begin position="113"/>
        <end position="142"/>
    </location>
</feature>
<dbReference type="VEuPathDB" id="VectorBase:ISCP_031624"/>
<dbReference type="PROSITE" id="PS50252">
    <property type="entry name" value="TBOX_3"/>
    <property type="match status" value="1"/>
</dbReference>
<dbReference type="Proteomes" id="UP000001555">
    <property type="component" value="Unassembled WGS sequence"/>
</dbReference>
<evidence type="ECO:0000256" key="6">
    <source>
        <dbReference type="SAM" id="MobiDB-lite"/>
    </source>
</evidence>
<evidence type="ECO:0000313" key="9">
    <source>
        <dbReference type="EnsemblMetazoa" id="ISCW019282-PA"/>
    </source>
</evidence>
<dbReference type="OrthoDB" id="7442607at2759"/>
<dbReference type="Pfam" id="PF00907">
    <property type="entry name" value="T-box"/>
    <property type="match status" value="1"/>
</dbReference>
<feature type="region of interest" description="Disordered" evidence="6">
    <location>
        <begin position="22"/>
        <end position="43"/>
    </location>
</feature>
<reference evidence="8 10" key="1">
    <citation type="submission" date="2008-03" db="EMBL/GenBank/DDBJ databases">
        <title>Annotation of Ixodes scapularis.</title>
        <authorList>
            <consortium name="Ixodes scapularis Genome Project Consortium"/>
            <person name="Caler E."/>
            <person name="Hannick L.I."/>
            <person name="Bidwell S."/>
            <person name="Joardar V."/>
            <person name="Thiagarajan M."/>
            <person name="Amedeo P."/>
            <person name="Galinsky K.J."/>
            <person name="Schobel S."/>
            <person name="Inman J."/>
            <person name="Hostetler J."/>
            <person name="Miller J."/>
            <person name="Hammond M."/>
            <person name="Megy K."/>
            <person name="Lawson D."/>
            <person name="Kodira C."/>
            <person name="Sutton G."/>
            <person name="Meyer J."/>
            <person name="Hill C.A."/>
            <person name="Birren B."/>
            <person name="Nene V."/>
            <person name="Collins F."/>
            <person name="Alarcon-Chaidez F."/>
            <person name="Wikel S."/>
            <person name="Strausberg R."/>
        </authorList>
    </citation>
    <scope>NUCLEOTIDE SEQUENCE [LARGE SCALE GENOMIC DNA]</scope>
    <source>
        <strain evidence="10">Wikel</strain>
        <strain evidence="8">Wikel colony</strain>
    </source>
</reference>
<comment type="caution">
    <text evidence="5">Lacks conserved residue(s) required for the propagation of feature annotation.</text>
</comment>
<dbReference type="EMBL" id="ABJB010920925">
    <property type="status" value="NOT_ANNOTATED_CDS"/>
    <property type="molecule type" value="Genomic_DNA"/>
</dbReference>
<dbReference type="GO" id="GO:0045893">
    <property type="term" value="P:positive regulation of DNA-templated transcription"/>
    <property type="evidence" value="ECO:0007669"/>
    <property type="project" value="InterPro"/>
</dbReference>
<dbReference type="AlphaFoldDB" id="B7PT65"/>
<dbReference type="GO" id="GO:0005634">
    <property type="term" value="C:nucleus"/>
    <property type="evidence" value="ECO:0007669"/>
    <property type="project" value="UniProtKB-SubCell"/>
</dbReference>
<evidence type="ECO:0000256" key="4">
    <source>
        <dbReference type="ARBA" id="ARBA00023242"/>
    </source>
</evidence>
<keyword evidence="10" id="KW-1185">Reference proteome</keyword>
<keyword evidence="3" id="KW-0804">Transcription</keyword>
<name>B7PT65_IXOSC</name>
<dbReference type="EnsemblMetazoa" id="ISCW019282-RA">
    <property type="protein sequence ID" value="ISCW019282-PA"/>
    <property type="gene ID" value="ISCW019282"/>
</dbReference>
<sequence length="150" mass="16252">MRVEPPDLQSGQCMAFQPFLLPGATASSSPQARSPSDFSMHSILSQQPPYLPLGLPHAVFPGAPQLFPKLAVPPPLPGQGQITPEELLAARHLRPPGFEPEDDGVQDDPKVNLEGKDLWGRFHELGTEMIITKSGRYVEPSILPSVLRGS</sequence>
<dbReference type="Gene3D" id="2.60.40.820">
    <property type="entry name" value="Transcription factor, T-box"/>
    <property type="match status" value="1"/>
</dbReference>
<dbReference type="SUPFAM" id="SSF49417">
    <property type="entry name" value="p53-like transcription factors"/>
    <property type="match status" value="1"/>
</dbReference>
<organism>
    <name type="scientific">Ixodes scapularis</name>
    <name type="common">Black-legged tick</name>
    <name type="synonym">Deer tick</name>
    <dbReference type="NCBI Taxonomy" id="6945"/>
    <lineage>
        <taxon>Eukaryota</taxon>
        <taxon>Metazoa</taxon>
        <taxon>Ecdysozoa</taxon>
        <taxon>Arthropoda</taxon>
        <taxon>Chelicerata</taxon>
        <taxon>Arachnida</taxon>
        <taxon>Acari</taxon>
        <taxon>Parasitiformes</taxon>
        <taxon>Ixodida</taxon>
        <taxon>Ixodoidea</taxon>
        <taxon>Ixodidae</taxon>
        <taxon>Ixodinae</taxon>
        <taxon>Ixodes</taxon>
    </lineage>
</organism>
<keyword evidence="2 5" id="KW-0238">DNA-binding</keyword>
<dbReference type="InterPro" id="IPR036960">
    <property type="entry name" value="T-box_sf"/>
</dbReference>
<keyword evidence="4 5" id="KW-0539">Nucleus</keyword>
<feature type="compositionally biased region" description="Polar residues" evidence="6">
    <location>
        <begin position="25"/>
        <end position="43"/>
    </location>
</feature>
<gene>
    <name evidence="9" type="primary">8030983</name>
    <name evidence="8" type="ORF">IscW_ISCW019282</name>
</gene>
<dbReference type="InterPro" id="IPR008967">
    <property type="entry name" value="p53-like_TF_DNA-bd_sf"/>
</dbReference>
<reference evidence="9" key="2">
    <citation type="submission" date="2020-05" db="UniProtKB">
        <authorList>
            <consortium name="EnsemblMetazoa"/>
        </authorList>
    </citation>
    <scope>IDENTIFICATION</scope>
    <source>
        <strain evidence="9">wikel</strain>
    </source>
</reference>
<accession>B7PT65</accession>
<evidence type="ECO:0000256" key="3">
    <source>
        <dbReference type="ARBA" id="ARBA00023163"/>
    </source>
</evidence>
<dbReference type="GO" id="GO:0000978">
    <property type="term" value="F:RNA polymerase II cis-regulatory region sequence-specific DNA binding"/>
    <property type="evidence" value="ECO:0007669"/>
    <property type="project" value="InterPro"/>
</dbReference>
<proteinExistence type="predicted"/>
<dbReference type="InterPro" id="IPR046360">
    <property type="entry name" value="T-box_DNA-bd"/>
</dbReference>
<evidence type="ECO:0000259" key="7">
    <source>
        <dbReference type="PROSITE" id="PS50252"/>
    </source>
</evidence>
<evidence type="ECO:0000256" key="1">
    <source>
        <dbReference type="ARBA" id="ARBA00023015"/>
    </source>
</evidence>
<dbReference type="GO" id="GO:0003700">
    <property type="term" value="F:DNA-binding transcription factor activity"/>
    <property type="evidence" value="ECO:0007669"/>
    <property type="project" value="InterPro"/>
</dbReference>
<protein>
    <submittedName>
        <fullName evidence="8 9">T-box transcription factor tbx2, putative</fullName>
    </submittedName>
</protein>
<dbReference type="VEuPathDB" id="VectorBase:ISCW019282"/>
<dbReference type="GO" id="GO:0006357">
    <property type="term" value="P:regulation of transcription by RNA polymerase II"/>
    <property type="evidence" value="ECO:0007669"/>
    <property type="project" value="UniProtKB-ARBA"/>
</dbReference>
<evidence type="ECO:0000256" key="2">
    <source>
        <dbReference type="ARBA" id="ARBA00023125"/>
    </source>
</evidence>
<evidence type="ECO:0000256" key="5">
    <source>
        <dbReference type="PROSITE-ProRule" id="PRU00201"/>
    </source>
</evidence>
<keyword evidence="1" id="KW-0805">Transcription regulation</keyword>
<dbReference type="InterPro" id="IPR001699">
    <property type="entry name" value="TF_T-box"/>
</dbReference>
<dbReference type="VEuPathDB" id="VectorBase:ISCI019282"/>
<evidence type="ECO:0000313" key="10">
    <source>
        <dbReference type="Proteomes" id="UP000001555"/>
    </source>
</evidence>
<evidence type="ECO:0000313" key="8">
    <source>
        <dbReference type="EMBL" id="EEC09784.1"/>
    </source>
</evidence>
<dbReference type="PaxDb" id="6945-B7PT65"/>
<dbReference type="PANTHER" id="PTHR11267">
    <property type="entry name" value="T-BOX PROTEIN-RELATED"/>
    <property type="match status" value="1"/>
</dbReference>
<dbReference type="HOGENOM" id="CLU_146254_0_0_1"/>
<dbReference type="PANTHER" id="PTHR11267:SF181">
    <property type="entry name" value="OPTOMOTOR-BLIND PROTEIN"/>
    <property type="match status" value="1"/>
</dbReference>
<comment type="subcellular location">
    <subcellularLocation>
        <location evidence="5">Nucleus</location>
    </subcellularLocation>
</comment>